<sequence>MESFPPPKGVSPDIYAARCYISMWFIDLYVSIRKDVRKLPAGEFHERYQGKLFFFISREYDNYLTLLNASIRPTHVKHAIDNARYIPIIADSIDVNNPSPFGINNFTRERDLFYGLTHIMKTSRIWRFAPLFSDANGRPWWLFDWHFKDHVCSWFPCKDNYDPEDVTLAYILGTACTPNLGDRDVDEWQYFAEGVVPHGDPNPGSYDRVDERRFYGSYEVRTMEIDPEFSLARMLAPILSQVDPNIAATVAERGTTPTTTIKLRWEEQSSHPDIAITRNEEPQEGDQPMPLYKLVDQTTPRFRLIDWVYYCRVIRQMDNETRAIAHGIMSLA</sequence>
<accession>A0AA35YKW1</accession>
<proteinExistence type="predicted"/>
<protein>
    <submittedName>
        <fullName evidence="1">Uncharacterized protein</fullName>
    </submittedName>
</protein>
<dbReference type="Proteomes" id="UP001177003">
    <property type="component" value="Chromosome 3"/>
</dbReference>
<organism evidence="1 2">
    <name type="scientific">Lactuca saligna</name>
    <name type="common">Willowleaf lettuce</name>
    <dbReference type="NCBI Taxonomy" id="75948"/>
    <lineage>
        <taxon>Eukaryota</taxon>
        <taxon>Viridiplantae</taxon>
        <taxon>Streptophyta</taxon>
        <taxon>Embryophyta</taxon>
        <taxon>Tracheophyta</taxon>
        <taxon>Spermatophyta</taxon>
        <taxon>Magnoliopsida</taxon>
        <taxon>eudicotyledons</taxon>
        <taxon>Gunneridae</taxon>
        <taxon>Pentapetalae</taxon>
        <taxon>asterids</taxon>
        <taxon>campanulids</taxon>
        <taxon>Asterales</taxon>
        <taxon>Asteraceae</taxon>
        <taxon>Cichorioideae</taxon>
        <taxon>Cichorieae</taxon>
        <taxon>Lactucinae</taxon>
        <taxon>Lactuca</taxon>
    </lineage>
</organism>
<evidence type="ECO:0000313" key="2">
    <source>
        <dbReference type="Proteomes" id="UP001177003"/>
    </source>
</evidence>
<dbReference type="EMBL" id="OX465079">
    <property type="protein sequence ID" value="CAI9275747.1"/>
    <property type="molecule type" value="Genomic_DNA"/>
</dbReference>
<evidence type="ECO:0000313" key="1">
    <source>
        <dbReference type="EMBL" id="CAI9275747.1"/>
    </source>
</evidence>
<dbReference type="AlphaFoldDB" id="A0AA35YKW1"/>
<reference evidence="1" key="1">
    <citation type="submission" date="2023-04" db="EMBL/GenBank/DDBJ databases">
        <authorList>
            <person name="Vijverberg K."/>
            <person name="Xiong W."/>
            <person name="Schranz E."/>
        </authorList>
    </citation>
    <scope>NUCLEOTIDE SEQUENCE</scope>
</reference>
<keyword evidence="2" id="KW-1185">Reference proteome</keyword>
<gene>
    <name evidence="1" type="ORF">LSALG_LOCUS15765</name>
</gene>
<name>A0AA35YKW1_LACSI</name>